<evidence type="ECO:0000256" key="1">
    <source>
        <dbReference type="ARBA" id="ARBA00008635"/>
    </source>
</evidence>
<dbReference type="InterPro" id="IPR034660">
    <property type="entry name" value="DinB/YfiT-like"/>
</dbReference>
<dbReference type="InterPro" id="IPR007837">
    <property type="entry name" value="DinB"/>
</dbReference>
<dbReference type="GO" id="GO:0046872">
    <property type="term" value="F:metal ion binding"/>
    <property type="evidence" value="ECO:0007669"/>
    <property type="project" value="UniProtKB-KW"/>
</dbReference>
<dbReference type="PANTHER" id="PTHR37302">
    <property type="entry name" value="SLR1116 PROTEIN"/>
    <property type="match status" value="1"/>
</dbReference>
<accession>A0A1N7NT69</accession>
<name>A0A1N7NT69_9GAMM</name>
<protein>
    <submittedName>
        <fullName evidence="4">Uncharacterized damage-inducible protein DinB (Forms a four-helix bundle)</fullName>
    </submittedName>
</protein>
<reference evidence="5" key="1">
    <citation type="submission" date="2017-01" db="EMBL/GenBank/DDBJ databases">
        <authorList>
            <person name="Varghese N."/>
            <person name="Submissions S."/>
        </authorList>
    </citation>
    <scope>NUCLEOTIDE SEQUENCE [LARGE SCALE GENOMIC DNA]</scope>
    <source>
        <strain evidence="5">DSM 22306</strain>
    </source>
</reference>
<gene>
    <name evidence="4" type="ORF">SAMN05421760_11115</name>
</gene>
<feature type="binding site" evidence="3">
    <location>
        <position position="50"/>
    </location>
    <ligand>
        <name>a divalent metal cation</name>
        <dbReference type="ChEBI" id="CHEBI:60240"/>
    </ligand>
</feature>
<keyword evidence="2 3" id="KW-0479">Metal-binding</keyword>
<dbReference type="Pfam" id="PF05163">
    <property type="entry name" value="DinB"/>
    <property type="match status" value="1"/>
</dbReference>
<evidence type="ECO:0000313" key="5">
    <source>
        <dbReference type="Proteomes" id="UP000185999"/>
    </source>
</evidence>
<comment type="similarity">
    <text evidence="1">Belongs to the DinB family.</text>
</comment>
<evidence type="ECO:0000256" key="3">
    <source>
        <dbReference type="PIRSR" id="PIRSR607837-1"/>
    </source>
</evidence>
<feature type="binding site" evidence="3">
    <location>
        <position position="151"/>
    </location>
    <ligand>
        <name>a divalent metal cation</name>
        <dbReference type="ChEBI" id="CHEBI:60240"/>
    </ligand>
</feature>
<sequence>MNVKDHFRLMAAYNRRLNEQLYQAAASLPEAELERDVGAFFKSIMGSLNHIVVGDLLWLSRFATHAESYQSLARLETYPKPGSLDERLFDDFNACWAVRKELDEIIQEWLLSEILEVDFDRDLIYKNSKGVASSRNFAELLFHFFNHQTHHRGQISTLLYQQGIDVGVTDFLIDIPDALREQ</sequence>
<dbReference type="EMBL" id="FTOE01000011">
    <property type="protein sequence ID" value="SIT01517.1"/>
    <property type="molecule type" value="Genomic_DNA"/>
</dbReference>
<dbReference type="Proteomes" id="UP000185999">
    <property type="component" value="Unassembled WGS sequence"/>
</dbReference>
<dbReference type="SUPFAM" id="SSF109854">
    <property type="entry name" value="DinB/YfiT-like putative metalloenzymes"/>
    <property type="match status" value="1"/>
</dbReference>
<dbReference type="OrthoDB" id="9807509at2"/>
<dbReference type="RefSeq" id="WP_054343499.1">
    <property type="nucleotide sequence ID" value="NZ_FTOE01000011.1"/>
</dbReference>
<feature type="binding site" evidence="3">
    <location>
        <position position="147"/>
    </location>
    <ligand>
        <name>a divalent metal cation</name>
        <dbReference type="ChEBI" id="CHEBI:60240"/>
    </ligand>
</feature>
<dbReference type="Gene3D" id="1.20.120.450">
    <property type="entry name" value="dinb family like domain"/>
    <property type="match status" value="1"/>
</dbReference>
<organism evidence="4 5">
    <name type="scientific">Neptunomonas antarctica</name>
    <dbReference type="NCBI Taxonomy" id="619304"/>
    <lineage>
        <taxon>Bacteria</taxon>
        <taxon>Pseudomonadati</taxon>
        <taxon>Pseudomonadota</taxon>
        <taxon>Gammaproteobacteria</taxon>
        <taxon>Oceanospirillales</taxon>
        <taxon>Oceanospirillaceae</taxon>
        <taxon>Neptunomonas</taxon>
    </lineage>
</organism>
<dbReference type="STRING" id="619304.SAMN05421760_11115"/>
<keyword evidence="5" id="KW-1185">Reference proteome</keyword>
<dbReference type="PANTHER" id="PTHR37302:SF1">
    <property type="entry name" value="PROTEIN DINB"/>
    <property type="match status" value="1"/>
</dbReference>
<evidence type="ECO:0000313" key="4">
    <source>
        <dbReference type="EMBL" id="SIT01517.1"/>
    </source>
</evidence>
<evidence type="ECO:0000256" key="2">
    <source>
        <dbReference type="ARBA" id="ARBA00022723"/>
    </source>
</evidence>
<dbReference type="AlphaFoldDB" id="A0A1N7NT69"/>
<proteinExistence type="inferred from homology"/>